<gene>
    <name evidence="5" type="ORF">OESDEN_22590</name>
</gene>
<evidence type="ECO:0000256" key="3">
    <source>
        <dbReference type="ARBA" id="ARBA00038366"/>
    </source>
</evidence>
<comment type="similarity">
    <text evidence="3">Belongs to the WD repeat AIP1 family.</text>
</comment>
<dbReference type="EMBL" id="KN610415">
    <property type="protein sequence ID" value="KHJ77790.1"/>
    <property type="molecule type" value="Genomic_DNA"/>
</dbReference>
<sequence length="165" mass="17916">MSCRESGLTVVACSKNVIVFKDEVLSTDLSVSFNPSCIALSKGIVAVGGQDSKVHIFSLSGTKLSEEKTLPHTSPITGVAFSPNGEYLVATDSGRKVVPYSVKDGYKTVAEKEWTFHTAKVNCVAWSPDSRHLATGGLDTNIIVWDLQRSGEHPVIIRVFMKFLK</sequence>
<dbReference type="Proteomes" id="UP000053660">
    <property type="component" value="Unassembled WGS sequence"/>
</dbReference>
<dbReference type="GO" id="GO:0040011">
    <property type="term" value="P:locomotion"/>
    <property type="evidence" value="ECO:0007669"/>
    <property type="project" value="TreeGrafter"/>
</dbReference>
<keyword evidence="6" id="KW-1185">Reference proteome</keyword>
<keyword evidence="1 4" id="KW-0853">WD repeat</keyword>
<dbReference type="OrthoDB" id="5840769at2759"/>
<dbReference type="InterPro" id="IPR001680">
    <property type="entry name" value="WD40_rpt"/>
</dbReference>
<protein>
    <submittedName>
        <fullName evidence="5">WD domain, G-beta repeat protein</fullName>
    </submittedName>
</protein>
<dbReference type="GO" id="GO:0045214">
    <property type="term" value="P:sarcomere organization"/>
    <property type="evidence" value="ECO:0007669"/>
    <property type="project" value="TreeGrafter"/>
</dbReference>
<dbReference type="InterPro" id="IPR015943">
    <property type="entry name" value="WD40/YVTN_repeat-like_dom_sf"/>
</dbReference>
<dbReference type="SUPFAM" id="SSF50978">
    <property type="entry name" value="WD40 repeat-like"/>
    <property type="match status" value="1"/>
</dbReference>
<dbReference type="InterPro" id="IPR019775">
    <property type="entry name" value="WD40_repeat_CS"/>
</dbReference>
<dbReference type="Gene3D" id="2.130.10.10">
    <property type="entry name" value="YVTN repeat-like/Quinoprotein amine dehydrogenase"/>
    <property type="match status" value="1"/>
</dbReference>
<dbReference type="GO" id="GO:0051015">
    <property type="term" value="F:actin filament binding"/>
    <property type="evidence" value="ECO:0007669"/>
    <property type="project" value="TreeGrafter"/>
</dbReference>
<evidence type="ECO:0000313" key="5">
    <source>
        <dbReference type="EMBL" id="KHJ77790.1"/>
    </source>
</evidence>
<evidence type="ECO:0000256" key="2">
    <source>
        <dbReference type="ARBA" id="ARBA00022737"/>
    </source>
</evidence>
<dbReference type="PROSITE" id="PS50082">
    <property type="entry name" value="WD_REPEATS_2"/>
    <property type="match status" value="1"/>
</dbReference>
<dbReference type="SMART" id="SM00320">
    <property type="entry name" value="WD40"/>
    <property type="match status" value="3"/>
</dbReference>
<dbReference type="InterPro" id="IPR036322">
    <property type="entry name" value="WD40_repeat_dom_sf"/>
</dbReference>
<accession>A0A0B1S3K2</accession>
<dbReference type="PROSITE" id="PS00678">
    <property type="entry name" value="WD_REPEATS_1"/>
    <property type="match status" value="1"/>
</dbReference>
<name>A0A0B1S3K2_OESDE</name>
<keyword evidence="2" id="KW-0677">Repeat</keyword>
<organism evidence="5 6">
    <name type="scientific">Oesophagostomum dentatum</name>
    <name type="common">Nodular worm</name>
    <dbReference type="NCBI Taxonomy" id="61180"/>
    <lineage>
        <taxon>Eukaryota</taxon>
        <taxon>Metazoa</taxon>
        <taxon>Ecdysozoa</taxon>
        <taxon>Nematoda</taxon>
        <taxon>Chromadorea</taxon>
        <taxon>Rhabditida</taxon>
        <taxon>Rhabditina</taxon>
        <taxon>Rhabditomorpha</taxon>
        <taxon>Strongyloidea</taxon>
        <taxon>Strongylidae</taxon>
        <taxon>Oesophagostomum</taxon>
    </lineage>
</organism>
<reference evidence="5 6" key="1">
    <citation type="submission" date="2014-03" db="EMBL/GenBank/DDBJ databases">
        <title>Draft genome of the hookworm Oesophagostomum dentatum.</title>
        <authorList>
            <person name="Mitreva M."/>
        </authorList>
    </citation>
    <scope>NUCLEOTIDE SEQUENCE [LARGE SCALE GENOMIC DNA]</scope>
    <source>
        <strain evidence="5 6">OD-Hann</strain>
    </source>
</reference>
<dbReference type="GO" id="GO:0030864">
    <property type="term" value="C:cortical actin cytoskeleton"/>
    <property type="evidence" value="ECO:0007669"/>
    <property type="project" value="TreeGrafter"/>
</dbReference>
<dbReference type="Pfam" id="PF00400">
    <property type="entry name" value="WD40"/>
    <property type="match status" value="2"/>
</dbReference>
<dbReference type="PANTHER" id="PTHR19856:SF0">
    <property type="entry name" value="WD REPEAT-CONTAINING PROTEIN 1"/>
    <property type="match status" value="1"/>
</dbReference>
<proteinExistence type="inferred from homology"/>
<dbReference type="PANTHER" id="PTHR19856">
    <property type="entry name" value="WD-REPEATCONTAINING PROTEIN WDR1"/>
    <property type="match status" value="1"/>
</dbReference>
<dbReference type="AlphaFoldDB" id="A0A0B1S3K2"/>
<evidence type="ECO:0000256" key="4">
    <source>
        <dbReference type="PROSITE-ProRule" id="PRU00221"/>
    </source>
</evidence>
<evidence type="ECO:0000256" key="1">
    <source>
        <dbReference type="ARBA" id="ARBA00022574"/>
    </source>
</evidence>
<dbReference type="PROSITE" id="PS50294">
    <property type="entry name" value="WD_REPEATS_REGION"/>
    <property type="match status" value="1"/>
</dbReference>
<dbReference type="GO" id="GO:0030042">
    <property type="term" value="P:actin filament depolymerization"/>
    <property type="evidence" value="ECO:0007669"/>
    <property type="project" value="TreeGrafter"/>
</dbReference>
<feature type="repeat" description="WD" evidence="4">
    <location>
        <begin position="114"/>
        <end position="148"/>
    </location>
</feature>
<evidence type="ECO:0000313" key="6">
    <source>
        <dbReference type="Proteomes" id="UP000053660"/>
    </source>
</evidence>